<evidence type="ECO:0000313" key="5">
    <source>
        <dbReference type="EMBL" id="MQA37390.1"/>
    </source>
</evidence>
<dbReference type="RefSeq" id="WP_152836772.1">
    <property type="nucleotide sequence ID" value="NZ_WHUG01000002.1"/>
</dbReference>
<sequence length="247" mass="27409">MAIFKPPYEYETQMLKKTSAPADSTAHEPRLYRVVADRIQELIREEKIAGGERLPSERDLATKLSVSRASLREALIALELGGVIEVRGGSGVYVSEVPEPSAADLPEAGPGPFEVLSARRLIESEIAAIAARVATDGAIDAILKAVVEMEQNHDNYSSNEQADRNFHLAIARATGNSALVGSLNYLWDQRGRLWHKLKEHFQTEELRQETLKDHRRILEAIAAHDPAAARKAMRAHLERVTRTFSRG</sequence>
<dbReference type="InterPro" id="IPR000524">
    <property type="entry name" value="Tscrpt_reg_HTH_GntR"/>
</dbReference>
<dbReference type="InterPro" id="IPR008920">
    <property type="entry name" value="TF_FadR/GntR_C"/>
</dbReference>
<dbReference type="PRINTS" id="PR00035">
    <property type="entry name" value="HTHGNTR"/>
</dbReference>
<dbReference type="GO" id="GO:0003700">
    <property type="term" value="F:DNA-binding transcription factor activity"/>
    <property type="evidence" value="ECO:0007669"/>
    <property type="project" value="InterPro"/>
</dbReference>
<accession>A0A6A7MXC8</accession>
<dbReference type="SUPFAM" id="SSF46785">
    <property type="entry name" value="Winged helix' DNA-binding domain"/>
    <property type="match status" value="1"/>
</dbReference>
<dbReference type="InterPro" id="IPR011711">
    <property type="entry name" value="GntR_C"/>
</dbReference>
<dbReference type="GO" id="GO:0003677">
    <property type="term" value="F:DNA binding"/>
    <property type="evidence" value="ECO:0007669"/>
    <property type="project" value="UniProtKB-KW"/>
</dbReference>
<proteinExistence type="predicted"/>
<name>A0A6A7MXC8_9BURK</name>
<keyword evidence="1" id="KW-0805">Transcription regulation</keyword>
<dbReference type="Proteomes" id="UP000440498">
    <property type="component" value="Unassembled WGS sequence"/>
</dbReference>
<evidence type="ECO:0000259" key="4">
    <source>
        <dbReference type="PROSITE" id="PS50949"/>
    </source>
</evidence>
<keyword evidence="2" id="KW-0238">DNA-binding</keyword>
<organism evidence="5 6">
    <name type="scientific">Rugamonas aquatica</name>
    <dbReference type="NCBI Taxonomy" id="2743357"/>
    <lineage>
        <taxon>Bacteria</taxon>
        <taxon>Pseudomonadati</taxon>
        <taxon>Pseudomonadota</taxon>
        <taxon>Betaproteobacteria</taxon>
        <taxon>Burkholderiales</taxon>
        <taxon>Oxalobacteraceae</taxon>
        <taxon>Telluria group</taxon>
        <taxon>Rugamonas</taxon>
    </lineage>
</organism>
<dbReference type="PANTHER" id="PTHR43537:SF5">
    <property type="entry name" value="UXU OPERON TRANSCRIPTIONAL REGULATOR"/>
    <property type="match status" value="1"/>
</dbReference>
<dbReference type="Pfam" id="PF07729">
    <property type="entry name" value="FCD"/>
    <property type="match status" value="1"/>
</dbReference>
<reference evidence="5 6" key="1">
    <citation type="submission" date="2019-10" db="EMBL/GenBank/DDBJ databases">
        <title>Two novel species isolated from a subtropical stream in China.</title>
        <authorList>
            <person name="Lu H."/>
        </authorList>
    </citation>
    <scope>NUCLEOTIDE SEQUENCE [LARGE SCALE GENOMIC DNA]</scope>
    <source>
        <strain evidence="5 6">FT29W</strain>
    </source>
</reference>
<keyword evidence="3" id="KW-0804">Transcription</keyword>
<dbReference type="Gene3D" id="1.10.10.10">
    <property type="entry name" value="Winged helix-like DNA-binding domain superfamily/Winged helix DNA-binding domain"/>
    <property type="match status" value="1"/>
</dbReference>
<dbReference type="InterPro" id="IPR036390">
    <property type="entry name" value="WH_DNA-bd_sf"/>
</dbReference>
<protein>
    <submittedName>
        <fullName evidence="5">FCD domain-containing protein</fullName>
    </submittedName>
</protein>
<evidence type="ECO:0000256" key="2">
    <source>
        <dbReference type="ARBA" id="ARBA00023125"/>
    </source>
</evidence>
<dbReference type="AlphaFoldDB" id="A0A6A7MXC8"/>
<gene>
    <name evidence="5" type="ORF">GEV02_04450</name>
</gene>
<dbReference type="Gene3D" id="1.20.120.530">
    <property type="entry name" value="GntR ligand-binding domain-like"/>
    <property type="match status" value="1"/>
</dbReference>
<feature type="domain" description="HTH gntR-type" evidence="4">
    <location>
        <begin position="29"/>
        <end position="97"/>
    </location>
</feature>
<dbReference type="PANTHER" id="PTHR43537">
    <property type="entry name" value="TRANSCRIPTIONAL REGULATOR, GNTR FAMILY"/>
    <property type="match status" value="1"/>
</dbReference>
<dbReference type="CDD" id="cd07377">
    <property type="entry name" value="WHTH_GntR"/>
    <property type="match status" value="1"/>
</dbReference>
<dbReference type="PROSITE" id="PS50949">
    <property type="entry name" value="HTH_GNTR"/>
    <property type="match status" value="1"/>
</dbReference>
<dbReference type="InterPro" id="IPR036388">
    <property type="entry name" value="WH-like_DNA-bd_sf"/>
</dbReference>
<comment type="caution">
    <text evidence="5">The sequence shown here is derived from an EMBL/GenBank/DDBJ whole genome shotgun (WGS) entry which is preliminary data.</text>
</comment>
<evidence type="ECO:0000313" key="6">
    <source>
        <dbReference type="Proteomes" id="UP000440498"/>
    </source>
</evidence>
<evidence type="ECO:0000256" key="1">
    <source>
        <dbReference type="ARBA" id="ARBA00023015"/>
    </source>
</evidence>
<dbReference type="EMBL" id="WHUG01000002">
    <property type="protein sequence ID" value="MQA37390.1"/>
    <property type="molecule type" value="Genomic_DNA"/>
</dbReference>
<dbReference type="SMART" id="SM00345">
    <property type="entry name" value="HTH_GNTR"/>
    <property type="match status" value="1"/>
</dbReference>
<dbReference type="Pfam" id="PF00392">
    <property type="entry name" value="GntR"/>
    <property type="match status" value="1"/>
</dbReference>
<evidence type="ECO:0000256" key="3">
    <source>
        <dbReference type="ARBA" id="ARBA00023163"/>
    </source>
</evidence>
<dbReference type="SUPFAM" id="SSF48008">
    <property type="entry name" value="GntR ligand-binding domain-like"/>
    <property type="match status" value="1"/>
</dbReference>
<keyword evidence="6" id="KW-1185">Reference proteome</keyword>
<dbReference type="SMART" id="SM00895">
    <property type="entry name" value="FCD"/>
    <property type="match status" value="1"/>
</dbReference>